<keyword evidence="1" id="KW-1133">Transmembrane helix</keyword>
<keyword evidence="4" id="KW-1185">Reference proteome</keyword>
<name>A0ABS6JB73_9BACI</name>
<dbReference type="EMBL" id="JAHQCS010000044">
    <property type="protein sequence ID" value="MBU9710685.1"/>
    <property type="molecule type" value="Genomic_DNA"/>
</dbReference>
<dbReference type="Proteomes" id="UP000784880">
    <property type="component" value="Unassembled WGS sequence"/>
</dbReference>
<evidence type="ECO:0000259" key="2">
    <source>
        <dbReference type="Pfam" id="PF01882"/>
    </source>
</evidence>
<protein>
    <submittedName>
        <fullName evidence="3">DUF58 domain-containing protein</fullName>
    </submittedName>
</protein>
<comment type="caution">
    <text evidence="3">The sequence shown here is derived from an EMBL/GenBank/DDBJ whole genome shotgun (WGS) entry which is preliminary data.</text>
</comment>
<proteinExistence type="predicted"/>
<evidence type="ECO:0000313" key="3">
    <source>
        <dbReference type="EMBL" id="MBU9710685.1"/>
    </source>
</evidence>
<keyword evidence="1" id="KW-0472">Membrane</keyword>
<accession>A0ABS6JB73</accession>
<dbReference type="PANTHER" id="PTHR34351:SF2">
    <property type="entry name" value="DUF58 DOMAIN-CONTAINING PROTEIN"/>
    <property type="match status" value="1"/>
</dbReference>
<dbReference type="Pfam" id="PF01882">
    <property type="entry name" value="DUF58"/>
    <property type="match status" value="1"/>
</dbReference>
<feature type="transmembrane region" description="Helical" evidence="1">
    <location>
        <begin position="38"/>
        <end position="58"/>
    </location>
</feature>
<organism evidence="3 4">
    <name type="scientific">Evansella tamaricis</name>
    <dbReference type="NCBI Taxonomy" id="2069301"/>
    <lineage>
        <taxon>Bacteria</taxon>
        <taxon>Bacillati</taxon>
        <taxon>Bacillota</taxon>
        <taxon>Bacilli</taxon>
        <taxon>Bacillales</taxon>
        <taxon>Bacillaceae</taxon>
        <taxon>Evansella</taxon>
    </lineage>
</organism>
<dbReference type="PANTHER" id="PTHR34351">
    <property type="entry name" value="SLR1927 PROTEIN-RELATED"/>
    <property type="match status" value="1"/>
</dbReference>
<keyword evidence="1" id="KW-0812">Transmembrane</keyword>
<sequence length="409" mass="47242">MKLTRIWHSVKMLVRGFFVVGLFLAIFSYAMFQGGFVSWFLFYSTTILVVLMLLYAAIPLGSFHVSRSIGNGALTAGSELKITVTIRRKWPFPFLYLSVYDDVGSRLLKQAPMNRSRMIFYPTIKRELEYSYVIPEVNRGEYSLHGVHLETSDMFGLFQKKKFVSLEETILIYPNYHEIEHWTAYERHEAETRMSSLDFIEDVTSVAGAREYEPGDKLTSIDWKVTARSNKLMTKEFEEYYGQNFLVVLNNYLPEDNYQTIEAYEKSIELVTSIVMHANRKQHLLGLWSIGTVSSIYPLDSGTEHQKRIVRHLSKVEGIFNGDFSGAIQEYEDQIPNGITVIIASTEITDAMLERLRIYLSRRIKVYFCLLDRGTNSDPWEEKRVKELKRYGAEVYLLSGGNLDHAIPS</sequence>
<evidence type="ECO:0000313" key="4">
    <source>
        <dbReference type="Proteomes" id="UP000784880"/>
    </source>
</evidence>
<gene>
    <name evidence="3" type="ORF">KS419_02870</name>
</gene>
<feature type="transmembrane region" description="Helical" evidence="1">
    <location>
        <begin position="12"/>
        <end position="32"/>
    </location>
</feature>
<feature type="domain" description="DUF58" evidence="2">
    <location>
        <begin position="209"/>
        <end position="363"/>
    </location>
</feature>
<reference evidence="3 4" key="1">
    <citation type="submission" date="2021-06" db="EMBL/GenBank/DDBJ databases">
        <title>Bacillus sp. RD4P76, an endophyte from a halophyte.</title>
        <authorList>
            <person name="Sun J.-Q."/>
        </authorList>
    </citation>
    <scope>NUCLEOTIDE SEQUENCE [LARGE SCALE GENOMIC DNA]</scope>
    <source>
        <strain evidence="3 4">CGMCC 1.15917</strain>
    </source>
</reference>
<dbReference type="InterPro" id="IPR002881">
    <property type="entry name" value="DUF58"/>
</dbReference>
<evidence type="ECO:0000256" key="1">
    <source>
        <dbReference type="SAM" id="Phobius"/>
    </source>
</evidence>